<dbReference type="SUPFAM" id="SSF56925">
    <property type="entry name" value="OMPA-like"/>
    <property type="match status" value="1"/>
</dbReference>
<dbReference type="InterPro" id="IPR027385">
    <property type="entry name" value="Beta-barrel_OMP"/>
</dbReference>
<feature type="chain" id="PRO_5030946986" evidence="2">
    <location>
        <begin position="21"/>
        <end position="239"/>
    </location>
</feature>
<evidence type="ECO:0000256" key="1">
    <source>
        <dbReference type="ARBA" id="ARBA00022729"/>
    </source>
</evidence>
<sequence>MKKFWALLPVAMVASTPAFAQSGPAFTARAEIRAGYDESRTKLELSTTTVGNVTQIVLAPATGAQTRRFSANDISTGFEAGVDGRLGESAVIGVYIGADTSNIEECRSRVFAPTAADSACSKLGTSYGAGLRAGVATGDGGMIYVKGGYTKGKARTSYQNRPLTGQTAGNVVFNVNENLDGYHVGAGFELNLGKAVYTKLEYVRTVFDGGYKSVIIEPNNIDVRRNQILFGLGIRFGAM</sequence>
<dbReference type="Proteomes" id="UP000558192">
    <property type="component" value="Unassembled WGS sequence"/>
</dbReference>
<name>A0A7X6BGE8_9SPHN</name>
<dbReference type="Gene3D" id="2.40.160.20">
    <property type="match status" value="1"/>
</dbReference>
<protein>
    <submittedName>
        <fullName evidence="4">Opacity protein-like surface antigen</fullName>
    </submittedName>
</protein>
<keyword evidence="5" id="KW-1185">Reference proteome</keyword>
<evidence type="ECO:0000313" key="4">
    <source>
        <dbReference type="EMBL" id="NJC06384.1"/>
    </source>
</evidence>
<feature type="signal peptide" evidence="2">
    <location>
        <begin position="1"/>
        <end position="20"/>
    </location>
</feature>
<evidence type="ECO:0000313" key="5">
    <source>
        <dbReference type="Proteomes" id="UP000558192"/>
    </source>
</evidence>
<comment type="caution">
    <text evidence="4">The sequence shown here is derived from an EMBL/GenBank/DDBJ whole genome shotgun (WGS) entry which is preliminary data.</text>
</comment>
<gene>
    <name evidence="4" type="ORF">GGQ97_002177</name>
</gene>
<dbReference type="InterPro" id="IPR011250">
    <property type="entry name" value="OMP/PagP_B-barrel"/>
</dbReference>
<dbReference type="RefSeq" id="WP_168069558.1">
    <property type="nucleotide sequence ID" value="NZ_JAATJC010000001.1"/>
</dbReference>
<organism evidence="4 5">
    <name type="scientific">Sphingomonas kaistensis</name>
    <dbReference type="NCBI Taxonomy" id="298708"/>
    <lineage>
        <taxon>Bacteria</taxon>
        <taxon>Pseudomonadati</taxon>
        <taxon>Pseudomonadota</taxon>
        <taxon>Alphaproteobacteria</taxon>
        <taxon>Sphingomonadales</taxon>
        <taxon>Sphingomonadaceae</taxon>
        <taxon>Sphingomonas</taxon>
    </lineage>
</organism>
<dbReference type="AlphaFoldDB" id="A0A7X6BGE8"/>
<evidence type="ECO:0000259" key="3">
    <source>
        <dbReference type="Pfam" id="PF13505"/>
    </source>
</evidence>
<proteinExistence type="predicted"/>
<accession>A0A7X6BGE8</accession>
<evidence type="ECO:0000256" key="2">
    <source>
        <dbReference type="SAM" id="SignalP"/>
    </source>
</evidence>
<reference evidence="4 5" key="1">
    <citation type="submission" date="2020-03" db="EMBL/GenBank/DDBJ databases">
        <title>Genomic Encyclopedia of Type Strains, Phase IV (KMG-IV): sequencing the most valuable type-strain genomes for metagenomic binning, comparative biology and taxonomic classification.</title>
        <authorList>
            <person name="Goeker M."/>
        </authorList>
    </citation>
    <scope>NUCLEOTIDE SEQUENCE [LARGE SCALE GENOMIC DNA]</scope>
    <source>
        <strain evidence="4 5">DSM 16846</strain>
    </source>
</reference>
<feature type="domain" description="Outer membrane protein beta-barrel" evidence="3">
    <location>
        <begin position="7"/>
        <end position="236"/>
    </location>
</feature>
<dbReference type="Pfam" id="PF13505">
    <property type="entry name" value="OMP_b-brl"/>
    <property type="match status" value="1"/>
</dbReference>
<dbReference type="EMBL" id="JAATJC010000001">
    <property type="protein sequence ID" value="NJC06384.1"/>
    <property type="molecule type" value="Genomic_DNA"/>
</dbReference>
<keyword evidence="1 2" id="KW-0732">Signal</keyword>